<dbReference type="GO" id="GO:0004318">
    <property type="term" value="F:enoyl-[acyl-carrier-protein] reductase (NADH) activity"/>
    <property type="evidence" value="ECO:0007669"/>
    <property type="project" value="TreeGrafter"/>
</dbReference>
<evidence type="ECO:0000256" key="3">
    <source>
        <dbReference type="ARBA" id="ARBA00011983"/>
    </source>
</evidence>
<dbReference type="GO" id="GO:0006633">
    <property type="term" value="P:fatty acid biosynthetic process"/>
    <property type="evidence" value="ECO:0007669"/>
    <property type="project" value="UniProtKB-KW"/>
</dbReference>
<evidence type="ECO:0000313" key="13">
    <source>
        <dbReference type="EMBL" id="HAN28355.1"/>
    </source>
</evidence>
<reference evidence="13 14" key="1">
    <citation type="journal article" date="2018" name="Nat. Biotechnol.">
        <title>A standardized bacterial taxonomy based on genome phylogeny substantially revises the tree of life.</title>
        <authorList>
            <person name="Parks D.H."/>
            <person name="Chuvochina M."/>
            <person name="Waite D.W."/>
            <person name="Rinke C."/>
            <person name="Skarshewski A."/>
            <person name="Chaumeil P.A."/>
            <person name="Hugenholtz P."/>
        </authorList>
    </citation>
    <scope>NUCLEOTIDE SEQUENCE [LARGE SCALE GENOMIC DNA]</scope>
    <source>
        <strain evidence="13">UBA9158</strain>
    </source>
</reference>
<evidence type="ECO:0000256" key="5">
    <source>
        <dbReference type="ARBA" id="ARBA00022832"/>
    </source>
</evidence>
<comment type="catalytic activity">
    <reaction evidence="10">
        <text>a 2,3-saturated acyl-CoA + NAD(+) = a (2E)-enoyl-CoA + NADH + H(+)</text>
        <dbReference type="Rhea" id="RHEA:18177"/>
        <dbReference type="ChEBI" id="CHEBI:15378"/>
        <dbReference type="ChEBI" id="CHEBI:57540"/>
        <dbReference type="ChEBI" id="CHEBI:57945"/>
        <dbReference type="ChEBI" id="CHEBI:58856"/>
        <dbReference type="ChEBI" id="CHEBI:65111"/>
        <dbReference type="EC" id="1.3.1.44"/>
    </reaction>
</comment>
<keyword evidence="4" id="KW-0444">Lipid biosynthesis</keyword>
<evidence type="ECO:0000256" key="6">
    <source>
        <dbReference type="ARBA" id="ARBA00023002"/>
    </source>
</evidence>
<proteinExistence type="predicted"/>
<comment type="pathway">
    <text evidence="1">Lipid metabolism.</text>
</comment>
<evidence type="ECO:0000256" key="7">
    <source>
        <dbReference type="ARBA" id="ARBA00023027"/>
    </source>
</evidence>
<evidence type="ECO:0000259" key="11">
    <source>
        <dbReference type="Pfam" id="PF07055"/>
    </source>
</evidence>
<evidence type="ECO:0000313" key="14">
    <source>
        <dbReference type="Proteomes" id="UP000259273"/>
    </source>
</evidence>
<feature type="domain" description="Trans-2-enoyl-CoA reductase catalytic" evidence="12">
    <location>
        <begin position="1"/>
        <end position="76"/>
    </location>
</feature>
<evidence type="ECO:0000259" key="12">
    <source>
        <dbReference type="Pfam" id="PF12241"/>
    </source>
</evidence>
<keyword evidence="6" id="KW-0560">Oxidoreductase</keyword>
<accession>A0A3C1KNW1</accession>
<comment type="caution">
    <text evidence="13">The sequence shown here is derived from an EMBL/GenBank/DDBJ whole genome shotgun (WGS) entry which is preliminary data.</text>
</comment>
<evidence type="ECO:0000256" key="8">
    <source>
        <dbReference type="ARBA" id="ARBA00023098"/>
    </source>
</evidence>
<dbReference type="Pfam" id="PF07055">
    <property type="entry name" value="Eno-Rase_FAD_bd"/>
    <property type="match status" value="1"/>
</dbReference>
<dbReference type="PANTHER" id="PTHR37480:SF1">
    <property type="entry name" value="ENOYL-[ACYL-CARRIER-PROTEIN] REDUCTASE [NADH]"/>
    <property type="match status" value="1"/>
</dbReference>
<feature type="non-terminal residue" evidence="13">
    <location>
        <position position="1"/>
    </location>
</feature>
<comment type="subunit">
    <text evidence="2">Monomer.</text>
</comment>
<protein>
    <recommendedName>
        <fullName evidence="3">trans-2-enoyl-CoA reductase (NAD(+))</fullName>
        <ecNumber evidence="3">1.3.1.44</ecNumber>
    </recommendedName>
</protein>
<keyword evidence="7" id="KW-0520">NAD</keyword>
<name>A0A3C1KNW1_9GAMM</name>
<dbReference type="InterPro" id="IPR024910">
    <property type="entry name" value="Enoyl-CoA_Rdtase_cat_dom"/>
</dbReference>
<dbReference type="GO" id="GO:0050343">
    <property type="term" value="F:trans-2-enoyl-CoA reductase (NADH) activity"/>
    <property type="evidence" value="ECO:0007669"/>
    <property type="project" value="UniProtKB-EC"/>
</dbReference>
<dbReference type="EC" id="1.3.1.44" evidence="3"/>
<dbReference type="AlphaFoldDB" id="A0A3C1KNW1"/>
<evidence type="ECO:0000256" key="10">
    <source>
        <dbReference type="ARBA" id="ARBA00048302"/>
    </source>
</evidence>
<keyword evidence="9" id="KW-0275">Fatty acid biosynthesis</keyword>
<evidence type="ECO:0000256" key="1">
    <source>
        <dbReference type="ARBA" id="ARBA00005189"/>
    </source>
</evidence>
<evidence type="ECO:0000256" key="4">
    <source>
        <dbReference type="ARBA" id="ARBA00022516"/>
    </source>
</evidence>
<dbReference type="InterPro" id="IPR024906">
    <property type="entry name" value="Eno_Rdtase_FAD-bd_dom"/>
</dbReference>
<organism evidence="13 14">
    <name type="scientific">Haliea salexigens</name>
    <dbReference type="NCBI Taxonomy" id="287487"/>
    <lineage>
        <taxon>Bacteria</taxon>
        <taxon>Pseudomonadati</taxon>
        <taxon>Pseudomonadota</taxon>
        <taxon>Gammaproteobacteria</taxon>
        <taxon>Cellvibrionales</taxon>
        <taxon>Halieaceae</taxon>
        <taxon>Haliea</taxon>
    </lineage>
</organism>
<sequence length="155" mass="17208">AAKQDLDRRVEGIRERLSAHGGDARVSVLKAVVTQASAAIPAMPIYLAILFKVMKARGIHEGCIEQVDGLFRNALYNPSPALDEMGRLRADGKELDPAVQSEVAALWQKIDTDNLHELSDFQGYRREFLQLFGFEVDGVDYDADVNPLVPIRNMV</sequence>
<dbReference type="Pfam" id="PF12241">
    <property type="entry name" value="Enoyl_reductase"/>
    <property type="match status" value="1"/>
</dbReference>
<evidence type="ECO:0000256" key="9">
    <source>
        <dbReference type="ARBA" id="ARBA00023160"/>
    </source>
</evidence>
<dbReference type="EMBL" id="DMND01000155">
    <property type="protein sequence ID" value="HAN28355.1"/>
    <property type="molecule type" value="Genomic_DNA"/>
</dbReference>
<keyword evidence="5" id="KW-0276">Fatty acid metabolism</keyword>
<keyword evidence="8" id="KW-0443">Lipid metabolism</keyword>
<dbReference type="PANTHER" id="PTHR37480">
    <property type="entry name" value="ENOYL-[ACYL-CARRIER-PROTEIN] REDUCTASE [NADH]"/>
    <property type="match status" value="1"/>
</dbReference>
<dbReference type="Gene3D" id="3.40.50.720">
    <property type="entry name" value="NAD(P)-binding Rossmann-like Domain"/>
    <property type="match status" value="1"/>
</dbReference>
<dbReference type="Proteomes" id="UP000259273">
    <property type="component" value="Unassembled WGS sequence"/>
</dbReference>
<dbReference type="InterPro" id="IPR010758">
    <property type="entry name" value="Trans-2-enoyl-CoA_reductase"/>
</dbReference>
<gene>
    <name evidence="13" type="ORF">DCP75_11670</name>
</gene>
<feature type="domain" description="Enoyl reductase FAD binding" evidence="11">
    <location>
        <begin position="82"/>
        <end position="145"/>
    </location>
</feature>
<dbReference type="GO" id="GO:0051287">
    <property type="term" value="F:NAD binding"/>
    <property type="evidence" value="ECO:0007669"/>
    <property type="project" value="TreeGrafter"/>
</dbReference>
<evidence type="ECO:0000256" key="2">
    <source>
        <dbReference type="ARBA" id="ARBA00011245"/>
    </source>
</evidence>